<dbReference type="GO" id="GO:0020037">
    <property type="term" value="F:heme binding"/>
    <property type="evidence" value="ECO:0007669"/>
    <property type="project" value="InterPro"/>
</dbReference>
<evidence type="ECO:0000256" key="9">
    <source>
        <dbReference type="ARBA" id="ARBA00023033"/>
    </source>
</evidence>
<evidence type="ECO:0000256" key="1">
    <source>
        <dbReference type="ARBA" id="ARBA00004370"/>
    </source>
</evidence>
<keyword evidence="7 11" id="KW-0560">Oxidoreductase</keyword>
<keyword evidence="10" id="KW-0472">Membrane</keyword>
<feature type="compositionally biased region" description="Low complexity" evidence="12">
    <location>
        <begin position="190"/>
        <end position="200"/>
    </location>
</feature>
<reference evidence="13" key="1">
    <citation type="journal article" date="2019" name="BMC Genomics">
        <title>A new reference genome for Sorghum bicolor reveals high levels of sequence similarity between sweet and grain genotypes: implications for the genetics of sugar metabolism.</title>
        <authorList>
            <person name="Cooper E.A."/>
            <person name="Brenton Z.W."/>
            <person name="Flinn B.S."/>
            <person name="Jenkins J."/>
            <person name="Shu S."/>
            <person name="Flowers D."/>
            <person name="Luo F."/>
            <person name="Wang Y."/>
            <person name="Xia P."/>
            <person name="Barry K."/>
            <person name="Daum C."/>
            <person name="Lipzen A."/>
            <person name="Yoshinaga Y."/>
            <person name="Schmutz J."/>
            <person name="Saski C."/>
            <person name="Vermerris W."/>
            <person name="Kresovich S."/>
        </authorList>
    </citation>
    <scope>NUCLEOTIDE SEQUENCE</scope>
</reference>
<evidence type="ECO:0000256" key="3">
    <source>
        <dbReference type="ARBA" id="ARBA00022617"/>
    </source>
</evidence>
<evidence type="ECO:0008006" key="15">
    <source>
        <dbReference type="Google" id="ProtNLM"/>
    </source>
</evidence>
<evidence type="ECO:0000256" key="10">
    <source>
        <dbReference type="ARBA" id="ARBA00023136"/>
    </source>
</evidence>
<dbReference type="EMBL" id="CM027689">
    <property type="protein sequence ID" value="KAG0513218.1"/>
    <property type="molecule type" value="Genomic_DNA"/>
</dbReference>
<comment type="caution">
    <text evidence="13">The sequence shown here is derived from an EMBL/GenBank/DDBJ whole genome shotgun (WGS) entry which is preliminary data.</text>
</comment>
<evidence type="ECO:0000256" key="6">
    <source>
        <dbReference type="ARBA" id="ARBA00022989"/>
    </source>
</evidence>
<keyword evidence="4" id="KW-0812">Transmembrane</keyword>
<dbReference type="GO" id="GO:0016705">
    <property type="term" value="F:oxidoreductase activity, acting on paired donors, with incorporation or reduction of molecular oxygen"/>
    <property type="evidence" value="ECO:0007669"/>
    <property type="project" value="InterPro"/>
</dbReference>
<keyword evidence="9 11" id="KW-0503">Monooxygenase</keyword>
<evidence type="ECO:0000256" key="4">
    <source>
        <dbReference type="ARBA" id="ARBA00022692"/>
    </source>
</evidence>
<evidence type="ECO:0000313" key="14">
    <source>
        <dbReference type="Proteomes" id="UP000807115"/>
    </source>
</evidence>
<dbReference type="Proteomes" id="UP000807115">
    <property type="component" value="Chromosome 10"/>
</dbReference>
<evidence type="ECO:0000256" key="7">
    <source>
        <dbReference type="ARBA" id="ARBA00023002"/>
    </source>
</evidence>
<name>A0A921Q1V7_SORBI</name>
<accession>A0A921Q1V7</accession>
<feature type="compositionally biased region" description="Basic residues" evidence="12">
    <location>
        <begin position="169"/>
        <end position="189"/>
    </location>
</feature>
<dbReference type="InterPro" id="IPR001128">
    <property type="entry name" value="Cyt_P450"/>
</dbReference>
<keyword evidence="6" id="KW-1133">Transmembrane helix</keyword>
<dbReference type="Gene3D" id="1.10.630.10">
    <property type="entry name" value="Cytochrome P450"/>
    <property type="match status" value="1"/>
</dbReference>
<dbReference type="AlphaFoldDB" id="A0A921Q1V7"/>
<keyword evidence="5 11" id="KW-0479">Metal-binding</keyword>
<evidence type="ECO:0000256" key="11">
    <source>
        <dbReference type="RuleBase" id="RU000461"/>
    </source>
</evidence>
<keyword evidence="3 11" id="KW-0349">Heme</keyword>
<dbReference type="PROSITE" id="PS00086">
    <property type="entry name" value="CYTOCHROME_P450"/>
    <property type="match status" value="1"/>
</dbReference>
<sequence>MQYIIMAEMRRSLTLSCNSVLITNMLKIKTLYHPEITSYKHSALQHFINQKLHHINIQEFLTNMLKIPFLCWSSFFMVLSSASLQLQNLSSASLQLLKPHGCTSRSSVHGCTRPVTENTTTSRSSAIHGCTSCCRRKAVQHCGWTGSARQRWTGGPPQQSSAGSARPGRPGRPRRSWARRGRAGRRGRARSWPGSGRAGRTWAAAADERIGIWAGSQLHRRPFIREKTKPSPCSQYQRPVAQWLINLQVTMVLYETLRLYGPVNTIVRQTTTDVDLCGVKVPKGTHLAIPFAMLHRDEEVWGADAGEFDPLRFRDTAWAGRRRRLAFSLGQRSCIGKDFAMLEAKVTLALIVQRFAFEVAPEYVHAPAALLTVQPSKGLPVVLRLLEAHTLAS</sequence>
<comment type="similarity">
    <text evidence="2 11">Belongs to the cytochrome P450 family.</text>
</comment>
<dbReference type="InterPro" id="IPR050665">
    <property type="entry name" value="Cytochrome_P450_Monooxygen"/>
</dbReference>
<dbReference type="GO" id="GO:0004497">
    <property type="term" value="F:monooxygenase activity"/>
    <property type="evidence" value="ECO:0007669"/>
    <property type="project" value="UniProtKB-KW"/>
</dbReference>
<dbReference type="GO" id="GO:0005506">
    <property type="term" value="F:iron ion binding"/>
    <property type="evidence" value="ECO:0007669"/>
    <property type="project" value="InterPro"/>
</dbReference>
<dbReference type="GO" id="GO:0016020">
    <property type="term" value="C:membrane"/>
    <property type="evidence" value="ECO:0007669"/>
    <property type="project" value="UniProtKB-SubCell"/>
</dbReference>
<dbReference type="GO" id="GO:0006629">
    <property type="term" value="P:lipid metabolic process"/>
    <property type="evidence" value="ECO:0007669"/>
    <property type="project" value="UniProtKB-ARBA"/>
</dbReference>
<evidence type="ECO:0000256" key="8">
    <source>
        <dbReference type="ARBA" id="ARBA00023004"/>
    </source>
</evidence>
<evidence type="ECO:0000313" key="13">
    <source>
        <dbReference type="EMBL" id="KAG0513218.1"/>
    </source>
</evidence>
<proteinExistence type="inferred from homology"/>
<evidence type="ECO:0000256" key="2">
    <source>
        <dbReference type="ARBA" id="ARBA00010617"/>
    </source>
</evidence>
<dbReference type="SUPFAM" id="SSF48264">
    <property type="entry name" value="Cytochrome P450"/>
    <property type="match status" value="1"/>
</dbReference>
<evidence type="ECO:0000256" key="5">
    <source>
        <dbReference type="ARBA" id="ARBA00022723"/>
    </source>
</evidence>
<evidence type="ECO:0000256" key="12">
    <source>
        <dbReference type="SAM" id="MobiDB-lite"/>
    </source>
</evidence>
<dbReference type="PANTHER" id="PTHR24282">
    <property type="entry name" value="CYTOCHROME P450 FAMILY MEMBER"/>
    <property type="match status" value="1"/>
</dbReference>
<keyword evidence="8 11" id="KW-0408">Iron</keyword>
<organism evidence="13 14">
    <name type="scientific">Sorghum bicolor</name>
    <name type="common">Sorghum</name>
    <name type="synonym">Sorghum vulgare</name>
    <dbReference type="NCBI Taxonomy" id="4558"/>
    <lineage>
        <taxon>Eukaryota</taxon>
        <taxon>Viridiplantae</taxon>
        <taxon>Streptophyta</taxon>
        <taxon>Embryophyta</taxon>
        <taxon>Tracheophyta</taxon>
        <taxon>Spermatophyta</taxon>
        <taxon>Magnoliopsida</taxon>
        <taxon>Liliopsida</taxon>
        <taxon>Poales</taxon>
        <taxon>Poaceae</taxon>
        <taxon>PACMAD clade</taxon>
        <taxon>Panicoideae</taxon>
        <taxon>Andropogonodae</taxon>
        <taxon>Andropogoneae</taxon>
        <taxon>Sorghinae</taxon>
        <taxon>Sorghum</taxon>
    </lineage>
</organism>
<dbReference type="InterPro" id="IPR017972">
    <property type="entry name" value="Cyt_P450_CS"/>
</dbReference>
<dbReference type="InterPro" id="IPR036396">
    <property type="entry name" value="Cyt_P450_sf"/>
</dbReference>
<comment type="subcellular location">
    <subcellularLocation>
        <location evidence="1">Membrane</location>
    </subcellularLocation>
</comment>
<reference evidence="13" key="2">
    <citation type="submission" date="2020-10" db="EMBL/GenBank/DDBJ databases">
        <authorList>
            <person name="Cooper E.A."/>
            <person name="Brenton Z.W."/>
            <person name="Flinn B.S."/>
            <person name="Jenkins J."/>
            <person name="Shu S."/>
            <person name="Flowers D."/>
            <person name="Luo F."/>
            <person name="Wang Y."/>
            <person name="Xia P."/>
            <person name="Barry K."/>
            <person name="Daum C."/>
            <person name="Lipzen A."/>
            <person name="Yoshinaga Y."/>
            <person name="Schmutz J."/>
            <person name="Saski C."/>
            <person name="Vermerris W."/>
            <person name="Kresovich S."/>
        </authorList>
    </citation>
    <scope>NUCLEOTIDE SEQUENCE</scope>
</reference>
<protein>
    <recommendedName>
        <fullName evidence="15">Cytochrome P450</fullName>
    </recommendedName>
</protein>
<gene>
    <name evidence="13" type="ORF">BDA96_10G083000</name>
</gene>
<dbReference type="Pfam" id="PF00067">
    <property type="entry name" value="p450"/>
    <property type="match status" value="1"/>
</dbReference>
<feature type="region of interest" description="Disordered" evidence="12">
    <location>
        <begin position="147"/>
        <end position="200"/>
    </location>
</feature>
<dbReference type="PANTHER" id="PTHR24282:SF100">
    <property type="entry name" value="OS06G0191800 PROTEIN"/>
    <property type="match status" value="1"/>
</dbReference>